<dbReference type="PROSITE" id="PS51257">
    <property type="entry name" value="PROKAR_LIPOPROTEIN"/>
    <property type="match status" value="1"/>
</dbReference>
<dbReference type="AlphaFoldDB" id="A0A0U1BTJ2"/>
<accession>A0A0U1BTJ2</accession>
<evidence type="ECO:0000313" key="2">
    <source>
        <dbReference type="Proteomes" id="UP000045782"/>
    </source>
</evidence>
<evidence type="ECO:0000313" key="1">
    <source>
        <dbReference type="EMBL" id="CPV69745.1"/>
    </source>
</evidence>
<gene>
    <name evidence="1" type="ORF">ERS075579_04633</name>
</gene>
<organism evidence="1 2">
    <name type="scientific">Mycobacteroides abscessus</name>
    <dbReference type="NCBI Taxonomy" id="36809"/>
    <lineage>
        <taxon>Bacteria</taxon>
        <taxon>Bacillati</taxon>
        <taxon>Actinomycetota</taxon>
        <taxon>Actinomycetes</taxon>
        <taxon>Mycobacteriales</taxon>
        <taxon>Mycobacteriaceae</taxon>
        <taxon>Mycobacteroides</taxon>
    </lineage>
</organism>
<sequence>MKSALAGVSSVVLLLVGACGHPTDPRPSDPLVQIPSNEELAQSLPTLADYPGAPWDVTLAIGSPEYPAGAQIYPADAPVEPTGCGDIPFQRKDQIAAASEGSVPNGIAGDSGRASVRIMRERPGTDLIAESVDWAKRCHEYRVIYPGSGPPDPETVYPTAVSVMPPKQVDGVELTRIHLTDNRAHRFQPEGSRESMVLLARAQGLVLVGVRHDSGQTVEDLLALTLKRLESNKPAPKPLPDRINTSELRGRTDKELQQLLPSALDAPREWSVRQSSPIIRDGEEDGEGASGCSRVPFEDSVGWRTDLHRNFREIAAVSALRTVDQHNETETARFGVEHSGASVIDETTMWAKGCGFTITPTESLGDVTGISVQVKGEANSRVDYTASLMRVRGLLVITKPALGQQSSQIARHLVTKLQHAQFNTAPNGPQPTLQLPGPSTRPPGDVAFPTPSAEATTKLARVGQGTLVDTASFHVGGYLPADTPTRSSDDYLHFSSPTGSIACTWRKYSLFCDVPQGTYPRTPKPAAIAERWQDSVTSFGWGGLQNGIAAEDPVVYAVSNELPYGSTIRLQDNIECLMENDGLTCVDYARRNGFHLSRDDLTPLSATGALSNDTRPQPK</sequence>
<protein>
    <submittedName>
        <fullName evidence="1">Uncharacterized protein</fullName>
    </submittedName>
</protein>
<reference evidence="1 2" key="1">
    <citation type="submission" date="2015-03" db="EMBL/GenBank/DDBJ databases">
        <authorList>
            <person name="Murphy D."/>
        </authorList>
    </citation>
    <scope>NUCLEOTIDE SEQUENCE [LARGE SCALE GENOMIC DNA]</scope>
    <source>
        <strain evidence="1 2">PAP088</strain>
    </source>
</reference>
<proteinExistence type="predicted"/>
<dbReference type="RefSeq" id="WP_235623199.1">
    <property type="nucleotide sequence ID" value="NZ_CSWA01000011.1"/>
</dbReference>
<dbReference type="Proteomes" id="UP000045782">
    <property type="component" value="Unassembled WGS sequence"/>
</dbReference>
<dbReference type="EMBL" id="CSWP01000012">
    <property type="protein sequence ID" value="CPV69745.1"/>
    <property type="molecule type" value="Genomic_DNA"/>
</dbReference>
<name>A0A0U1BTJ2_9MYCO</name>